<evidence type="ECO:0000313" key="10">
    <source>
        <dbReference type="Proteomes" id="UP000184073"/>
    </source>
</evidence>
<sequence>MARNSLSPAKRDDTAPAQYEDQSLKGIIDDSPFLSFHRDIVQIPSISKDEAKVGTFIAEFLEAHNFTVVKQPVSTSSSDSKADEKAPFNVFAYPSGSSPEDSQVLLTSHIDVVPPYIPYSVRNGNKTGDSNSVIVSGRGSVDAKANVAAQVFAALERLSESPSTPLALLFVVDEEADGMGMRTFSANRTLYDPESSKYRGIIFGEPTDGALVSGHKGTLGFTVRSVGRAAHSGYPWLGSSAISSILPALSLLDKLGDIPPREGGLPSSEKYNRTTVNIGLIAGGVASNVVPASANATGLVRLAAGTHEDAAETITCAVRRSVAEIKDANVTVEFEKDDKGNVLGYPPQNLDTDVPGFPIAAVNYGTDIPNLEVASNVKRYLYGPGSIHVAHSDHEALTVGELKDAVKGYKKLIDALASD</sequence>
<dbReference type="SUPFAM" id="SSF55031">
    <property type="entry name" value="Bacterial exopeptidase dimerisation domain"/>
    <property type="match status" value="1"/>
</dbReference>
<dbReference type="Proteomes" id="UP000184073">
    <property type="component" value="Unassembled WGS sequence"/>
</dbReference>
<dbReference type="InterPro" id="IPR036264">
    <property type="entry name" value="Bact_exopeptidase_dim_dom"/>
</dbReference>
<dbReference type="Pfam" id="PF01546">
    <property type="entry name" value="Peptidase_M20"/>
    <property type="match status" value="1"/>
</dbReference>
<keyword evidence="4" id="KW-0479">Metal-binding</keyword>
<evidence type="ECO:0000313" key="9">
    <source>
        <dbReference type="EMBL" id="OJI99619.1"/>
    </source>
</evidence>
<dbReference type="GO" id="GO:0046872">
    <property type="term" value="F:metal ion binding"/>
    <property type="evidence" value="ECO:0007669"/>
    <property type="project" value="UniProtKB-KW"/>
</dbReference>
<dbReference type="PANTHER" id="PTHR43808:SF8">
    <property type="entry name" value="PEPTIDASE M20 DIMERISATION DOMAIN-CONTAINING PROTEIN"/>
    <property type="match status" value="1"/>
</dbReference>
<feature type="region of interest" description="Disordered" evidence="7">
    <location>
        <begin position="1"/>
        <end position="22"/>
    </location>
</feature>
<evidence type="ECO:0000256" key="7">
    <source>
        <dbReference type="SAM" id="MobiDB-lite"/>
    </source>
</evidence>
<keyword evidence="6" id="KW-0862">Zinc</keyword>
<dbReference type="InterPro" id="IPR011650">
    <property type="entry name" value="Peptidase_M20_dimer"/>
</dbReference>
<dbReference type="Pfam" id="PF07687">
    <property type="entry name" value="M20_dimer"/>
    <property type="match status" value="1"/>
</dbReference>
<dbReference type="GO" id="GO:0008233">
    <property type="term" value="F:peptidase activity"/>
    <property type="evidence" value="ECO:0007669"/>
    <property type="project" value="UniProtKB-KW"/>
</dbReference>
<name>A0A1L9PDN1_ASPVE</name>
<comment type="similarity">
    <text evidence="2">Belongs to the peptidase M20A family.</text>
</comment>
<dbReference type="RefSeq" id="XP_040665382.1">
    <property type="nucleotide sequence ID" value="XM_040817000.1"/>
</dbReference>
<dbReference type="EMBL" id="KV878127">
    <property type="protein sequence ID" value="OJI99619.1"/>
    <property type="molecule type" value="Genomic_DNA"/>
</dbReference>
<organism evidence="9 10">
    <name type="scientific">Aspergillus versicolor CBS 583.65</name>
    <dbReference type="NCBI Taxonomy" id="1036611"/>
    <lineage>
        <taxon>Eukaryota</taxon>
        <taxon>Fungi</taxon>
        <taxon>Dikarya</taxon>
        <taxon>Ascomycota</taxon>
        <taxon>Pezizomycotina</taxon>
        <taxon>Eurotiomycetes</taxon>
        <taxon>Eurotiomycetidae</taxon>
        <taxon>Eurotiales</taxon>
        <taxon>Aspergillaceae</taxon>
        <taxon>Aspergillus</taxon>
        <taxon>Aspergillus subgen. Nidulantes</taxon>
    </lineage>
</organism>
<comment type="cofactor">
    <cofactor evidence="1">
        <name>Zn(2+)</name>
        <dbReference type="ChEBI" id="CHEBI:29105"/>
    </cofactor>
</comment>
<dbReference type="VEuPathDB" id="FungiDB:ASPVEDRAFT_81218"/>
<keyword evidence="10" id="KW-1185">Reference proteome</keyword>
<reference evidence="10" key="1">
    <citation type="journal article" date="2017" name="Genome Biol.">
        <title>Comparative genomics reveals high biological diversity and specific adaptations in the industrially and medically important fungal genus Aspergillus.</title>
        <authorList>
            <person name="de Vries R.P."/>
            <person name="Riley R."/>
            <person name="Wiebenga A."/>
            <person name="Aguilar-Osorio G."/>
            <person name="Amillis S."/>
            <person name="Uchima C.A."/>
            <person name="Anderluh G."/>
            <person name="Asadollahi M."/>
            <person name="Askin M."/>
            <person name="Barry K."/>
            <person name="Battaglia E."/>
            <person name="Bayram O."/>
            <person name="Benocci T."/>
            <person name="Braus-Stromeyer S.A."/>
            <person name="Caldana C."/>
            <person name="Canovas D."/>
            <person name="Cerqueira G.C."/>
            <person name="Chen F."/>
            <person name="Chen W."/>
            <person name="Choi C."/>
            <person name="Clum A."/>
            <person name="Dos Santos R.A."/>
            <person name="Damasio A.R."/>
            <person name="Diallinas G."/>
            <person name="Emri T."/>
            <person name="Fekete E."/>
            <person name="Flipphi M."/>
            <person name="Freyberg S."/>
            <person name="Gallo A."/>
            <person name="Gournas C."/>
            <person name="Habgood R."/>
            <person name="Hainaut M."/>
            <person name="Harispe M.L."/>
            <person name="Henrissat B."/>
            <person name="Hilden K.S."/>
            <person name="Hope R."/>
            <person name="Hossain A."/>
            <person name="Karabika E."/>
            <person name="Karaffa L."/>
            <person name="Karanyi Z."/>
            <person name="Krasevec N."/>
            <person name="Kuo A."/>
            <person name="Kusch H."/>
            <person name="LaButti K."/>
            <person name="Lagendijk E.L."/>
            <person name="Lapidus A."/>
            <person name="Levasseur A."/>
            <person name="Lindquist E."/>
            <person name="Lipzen A."/>
            <person name="Logrieco A.F."/>
            <person name="MacCabe A."/>
            <person name="Maekelae M.R."/>
            <person name="Malavazi I."/>
            <person name="Melin P."/>
            <person name="Meyer V."/>
            <person name="Mielnichuk N."/>
            <person name="Miskei M."/>
            <person name="Molnar A.P."/>
            <person name="Mule G."/>
            <person name="Ngan C.Y."/>
            <person name="Orejas M."/>
            <person name="Orosz E."/>
            <person name="Ouedraogo J.P."/>
            <person name="Overkamp K.M."/>
            <person name="Park H.-S."/>
            <person name="Perrone G."/>
            <person name="Piumi F."/>
            <person name="Punt P.J."/>
            <person name="Ram A.F."/>
            <person name="Ramon A."/>
            <person name="Rauscher S."/>
            <person name="Record E."/>
            <person name="Riano-Pachon D.M."/>
            <person name="Robert V."/>
            <person name="Roehrig J."/>
            <person name="Ruller R."/>
            <person name="Salamov A."/>
            <person name="Salih N.S."/>
            <person name="Samson R.A."/>
            <person name="Sandor E."/>
            <person name="Sanguinetti M."/>
            <person name="Schuetze T."/>
            <person name="Sepcic K."/>
            <person name="Shelest E."/>
            <person name="Sherlock G."/>
            <person name="Sophianopoulou V."/>
            <person name="Squina F.M."/>
            <person name="Sun H."/>
            <person name="Susca A."/>
            <person name="Todd R.B."/>
            <person name="Tsang A."/>
            <person name="Unkles S.E."/>
            <person name="van de Wiele N."/>
            <person name="van Rossen-Uffink D."/>
            <person name="Oliveira J.V."/>
            <person name="Vesth T.C."/>
            <person name="Visser J."/>
            <person name="Yu J.-H."/>
            <person name="Zhou M."/>
            <person name="Andersen M.R."/>
            <person name="Archer D.B."/>
            <person name="Baker S.E."/>
            <person name="Benoit I."/>
            <person name="Brakhage A.A."/>
            <person name="Braus G.H."/>
            <person name="Fischer R."/>
            <person name="Frisvad J.C."/>
            <person name="Goldman G.H."/>
            <person name="Houbraken J."/>
            <person name="Oakley B."/>
            <person name="Pocsi I."/>
            <person name="Scazzocchio C."/>
            <person name="Seiboth B."/>
            <person name="vanKuyk P.A."/>
            <person name="Wortman J."/>
            <person name="Dyer P.S."/>
            <person name="Grigoriev I.V."/>
        </authorList>
    </citation>
    <scope>NUCLEOTIDE SEQUENCE [LARGE SCALE GENOMIC DNA]</scope>
    <source>
        <strain evidence="10">CBS 583.65</strain>
    </source>
</reference>
<keyword evidence="5" id="KW-0378">Hydrolase</keyword>
<dbReference type="GO" id="GO:0006508">
    <property type="term" value="P:proteolysis"/>
    <property type="evidence" value="ECO:0007669"/>
    <property type="project" value="UniProtKB-KW"/>
</dbReference>
<evidence type="ECO:0000256" key="4">
    <source>
        <dbReference type="ARBA" id="ARBA00022723"/>
    </source>
</evidence>
<feature type="domain" description="Peptidase M20 dimerisation" evidence="8">
    <location>
        <begin position="214"/>
        <end position="310"/>
    </location>
</feature>
<dbReference type="AlphaFoldDB" id="A0A1L9PDN1"/>
<evidence type="ECO:0000256" key="2">
    <source>
        <dbReference type="ARBA" id="ARBA00006247"/>
    </source>
</evidence>
<dbReference type="Gene3D" id="3.40.630.10">
    <property type="entry name" value="Zn peptidases"/>
    <property type="match status" value="1"/>
</dbReference>
<dbReference type="STRING" id="1036611.A0A1L9PDN1"/>
<dbReference type="GeneID" id="63732511"/>
<keyword evidence="3" id="KW-0645">Protease</keyword>
<evidence type="ECO:0000259" key="8">
    <source>
        <dbReference type="Pfam" id="PF07687"/>
    </source>
</evidence>
<accession>A0A1L9PDN1</accession>
<dbReference type="SUPFAM" id="SSF53187">
    <property type="entry name" value="Zn-dependent exopeptidases"/>
    <property type="match status" value="1"/>
</dbReference>
<dbReference type="CDD" id="cd05652">
    <property type="entry name" value="M20_ArgE_DapE-like_fungal"/>
    <property type="match status" value="1"/>
</dbReference>
<evidence type="ECO:0000256" key="3">
    <source>
        <dbReference type="ARBA" id="ARBA00022670"/>
    </source>
</evidence>
<protein>
    <recommendedName>
        <fullName evidence="8">Peptidase M20 dimerisation domain-containing protein</fullName>
    </recommendedName>
</protein>
<dbReference type="InterPro" id="IPR002933">
    <property type="entry name" value="Peptidase_M20"/>
</dbReference>
<dbReference type="Gene3D" id="3.30.70.360">
    <property type="match status" value="1"/>
</dbReference>
<evidence type="ECO:0000256" key="5">
    <source>
        <dbReference type="ARBA" id="ARBA00022801"/>
    </source>
</evidence>
<dbReference type="PROSITE" id="PS00758">
    <property type="entry name" value="ARGE_DAPE_CPG2_1"/>
    <property type="match status" value="1"/>
</dbReference>
<evidence type="ECO:0000256" key="1">
    <source>
        <dbReference type="ARBA" id="ARBA00001947"/>
    </source>
</evidence>
<dbReference type="InterPro" id="IPR001261">
    <property type="entry name" value="ArgE/DapE_CS"/>
</dbReference>
<dbReference type="PANTHER" id="PTHR43808">
    <property type="entry name" value="ACETYLORNITHINE DEACETYLASE"/>
    <property type="match status" value="1"/>
</dbReference>
<gene>
    <name evidence="9" type="ORF">ASPVEDRAFT_81218</name>
</gene>
<proteinExistence type="inferred from homology"/>
<dbReference type="InterPro" id="IPR050072">
    <property type="entry name" value="Peptidase_M20A"/>
</dbReference>
<dbReference type="OrthoDB" id="3064516at2759"/>
<evidence type="ECO:0000256" key="6">
    <source>
        <dbReference type="ARBA" id="ARBA00022833"/>
    </source>
</evidence>